<name>A0A9E2KU52_9LACO</name>
<accession>A0A9E2KU52</accession>
<keyword evidence="1" id="KW-0175">Coiled coil</keyword>
<reference evidence="2" key="1">
    <citation type="journal article" date="2021" name="PeerJ">
        <title>Extensive microbial diversity within the chicken gut microbiome revealed by metagenomics and culture.</title>
        <authorList>
            <person name="Gilroy R."/>
            <person name="Ravi A."/>
            <person name="Getino M."/>
            <person name="Pursley I."/>
            <person name="Horton D.L."/>
            <person name="Alikhan N.F."/>
            <person name="Baker D."/>
            <person name="Gharbi K."/>
            <person name="Hall N."/>
            <person name="Watson M."/>
            <person name="Adriaenssens E.M."/>
            <person name="Foster-Nyarko E."/>
            <person name="Jarju S."/>
            <person name="Secka A."/>
            <person name="Antonio M."/>
            <person name="Oren A."/>
            <person name="Chaudhuri R.R."/>
            <person name="La Ragione R."/>
            <person name="Hildebrand F."/>
            <person name="Pallen M.J."/>
        </authorList>
    </citation>
    <scope>NUCLEOTIDE SEQUENCE</scope>
    <source>
        <strain evidence="2">876</strain>
    </source>
</reference>
<protein>
    <submittedName>
        <fullName evidence="2">Uncharacterized protein</fullName>
    </submittedName>
</protein>
<organism evidence="2 3">
    <name type="scientific">Candidatus Limosilactobacillus merdavium</name>
    <dbReference type="NCBI Taxonomy" id="2838651"/>
    <lineage>
        <taxon>Bacteria</taxon>
        <taxon>Bacillati</taxon>
        <taxon>Bacillota</taxon>
        <taxon>Bacilli</taxon>
        <taxon>Lactobacillales</taxon>
        <taxon>Lactobacillaceae</taxon>
        <taxon>Limosilactobacillus</taxon>
    </lineage>
</organism>
<dbReference type="EMBL" id="JAHLFK010000046">
    <property type="protein sequence ID" value="MBU3830124.1"/>
    <property type="molecule type" value="Genomic_DNA"/>
</dbReference>
<dbReference type="Proteomes" id="UP000824180">
    <property type="component" value="Unassembled WGS sequence"/>
</dbReference>
<dbReference type="AlphaFoldDB" id="A0A9E2KU52"/>
<evidence type="ECO:0000256" key="1">
    <source>
        <dbReference type="SAM" id="Coils"/>
    </source>
</evidence>
<proteinExistence type="predicted"/>
<gene>
    <name evidence="2" type="ORF">H9843_04445</name>
</gene>
<evidence type="ECO:0000313" key="3">
    <source>
        <dbReference type="Proteomes" id="UP000824180"/>
    </source>
</evidence>
<comment type="caution">
    <text evidence="2">The sequence shown here is derived from an EMBL/GenBank/DDBJ whole genome shotgun (WGS) entry which is preliminary data.</text>
</comment>
<feature type="coiled-coil region" evidence="1">
    <location>
        <begin position="24"/>
        <end position="52"/>
    </location>
</feature>
<evidence type="ECO:0000313" key="2">
    <source>
        <dbReference type="EMBL" id="MBU3830124.1"/>
    </source>
</evidence>
<sequence>MLIYDDFYLTFENNKLIGSDLPAIQKKVDKKIAKEKEAKKQKEEELKGYAQAFGRKPVDTLQSMPSVYDGQRVEDDMVYKWQPDGLPLMFRVDSPGNFTTVYQYDKNGKYGLLGRVLYEGRTIYQKQKPTYIYQ</sequence>
<reference evidence="2" key="2">
    <citation type="submission" date="2021-04" db="EMBL/GenBank/DDBJ databases">
        <authorList>
            <person name="Gilroy R."/>
        </authorList>
    </citation>
    <scope>NUCLEOTIDE SEQUENCE</scope>
    <source>
        <strain evidence="2">876</strain>
    </source>
</reference>